<dbReference type="GO" id="GO:0016020">
    <property type="term" value="C:membrane"/>
    <property type="evidence" value="ECO:0007669"/>
    <property type="project" value="TreeGrafter"/>
</dbReference>
<gene>
    <name evidence="2" type="ORF">B2A_06016</name>
</gene>
<feature type="non-terminal residue" evidence="2">
    <location>
        <position position="266"/>
    </location>
</feature>
<feature type="non-terminal residue" evidence="2">
    <location>
        <position position="1"/>
    </location>
</feature>
<feature type="domain" description="Molybdopterin oxidoreductase" evidence="1">
    <location>
        <begin position="47"/>
        <end position="245"/>
    </location>
</feature>
<dbReference type="Gene3D" id="3.40.50.740">
    <property type="match status" value="1"/>
</dbReference>
<dbReference type="AlphaFoldDB" id="T1ACR4"/>
<accession>T1ACR4</accession>
<evidence type="ECO:0000259" key="1">
    <source>
        <dbReference type="Pfam" id="PF00384"/>
    </source>
</evidence>
<dbReference type="Gene3D" id="3.40.228.10">
    <property type="entry name" value="Dimethylsulfoxide Reductase, domain 2"/>
    <property type="match status" value="1"/>
</dbReference>
<comment type="caution">
    <text evidence="2">The sequence shown here is derived from an EMBL/GenBank/DDBJ whole genome shotgun (WGS) entry which is preliminary data.</text>
</comment>
<dbReference type="SUPFAM" id="SSF53706">
    <property type="entry name" value="Formate dehydrogenase/DMSO reductase, domains 1-3"/>
    <property type="match status" value="1"/>
</dbReference>
<reference evidence="2" key="2">
    <citation type="journal article" date="2014" name="ISME J.">
        <title>Microbial stratification in low pH oxic and suboxic macroscopic growths along an acid mine drainage.</title>
        <authorList>
            <person name="Mendez-Garcia C."/>
            <person name="Mesa V."/>
            <person name="Sprenger R.R."/>
            <person name="Richter M."/>
            <person name="Diez M.S."/>
            <person name="Solano J."/>
            <person name="Bargiela R."/>
            <person name="Golyshina O.V."/>
            <person name="Manteca A."/>
            <person name="Ramos J.L."/>
            <person name="Gallego J.R."/>
            <person name="Llorente I."/>
            <person name="Martins Dos Santos V.A."/>
            <person name="Jensen O.N."/>
            <person name="Pelaez A.I."/>
            <person name="Sanchez J."/>
            <person name="Ferrer M."/>
        </authorList>
    </citation>
    <scope>NUCLEOTIDE SEQUENCE</scope>
</reference>
<name>T1ACR4_9ZZZZ</name>
<evidence type="ECO:0000313" key="2">
    <source>
        <dbReference type="EMBL" id="EQD54423.1"/>
    </source>
</evidence>
<dbReference type="InterPro" id="IPR006656">
    <property type="entry name" value="Mopterin_OxRdtase"/>
</dbReference>
<dbReference type="PANTHER" id="PTHR43105:SF4">
    <property type="entry name" value="PROTEIN YDEP"/>
    <property type="match status" value="1"/>
</dbReference>
<dbReference type="GO" id="GO:0016491">
    <property type="term" value="F:oxidoreductase activity"/>
    <property type="evidence" value="ECO:0007669"/>
    <property type="project" value="InterPro"/>
</dbReference>
<protein>
    <submittedName>
        <fullName evidence="2">Oxidoreductase alpha (Molybdopterin) subunit</fullName>
    </submittedName>
</protein>
<dbReference type="Pfam" id="PF00384">
    <property type="entry name" value="Molybdopterin"/>
    <property type="match status" value="1"/>
</dbReference>
<dbReference type="InterPro" id="IPR050123">
    <property type="entry name" value="Prok_molybdopt-oxidoreductase"/>
</dbReference>
<organism evidence="2">
    <name type="scientific">mine drainage metagenome</name>
    <dbReference type="NCBI Taxonomy" id="410659"/>
    <lineage>
        <taxon>unclassified sequences</taxon>
        <taxon>metagenomes</taxon>
        <taxon>ecological metagenomes</taxon>
    </lineage>
</organism>
<dbReference type="EMBL" id="AUZZ01004218">
    <property type="protein sequence ID" value="EQD54423.1"/>
    <property type="molecule type" value="Genomic_DNA"/>
</dbReference>
<dbReference type="PANTHER" id="PTHR43105">
    <property type="entry name" value="RESPIRATORY NITRATE REDUCTASE"/>
    <property type="match status" value="1"/>
</dbReference>
<sequence>TLEFCENGAKALAFEATARRVTREFFAEHTVTELERRSDYWLEMQGRLTEPMRYDTGSDRYVPSTWDDAFALIGRHLRALASPHQAEFYTSGRTSNEAAFLYSVFVREFGTNNFPDCSNMCHEPTSRGLPPAIGVGKGTVVMEDFEHTEAIFVIGQNTGTNSPRMMSNLVAARRRGVPIVAVNPMPERALIRFTEPQDALQMATFGSTAIASEFVHVRIGGDLALLKGMMKVLFELETAGEQVIDREFLQQHTNGLEAVRAEVLAQ</sequence>
<proteinExistence type="predicted"/>
<reference evidence="2" key="1">
    <citation type="submission" date="2013-08" db="EMBL/GenBank/DDBJ databases">
        <authorList>
            <person name="Mendez C."/>
            <person name="Richter M."/>
            <person name="Ferrer M."/>
            <person name="Sanchez J."/>
        </authorList>
    </citation>
    <scope>NUCLEOTIDE SEQUENCE</scope>
</reference>